<proteinExistence type="predicted"/>
<accession>A0A9D4PWF4</accession>
<dbReference type="EMBL" id="JABSTV010001250">
    <property type="protein sequence ID" value="KAH7956414.1"/>
    <property type="molecule type" value="Genomic_DNA"/>
</dbReference>
<keyword evidence="3" id="KW-1185">Reference proteome</keyword>
<sequence length="229" mass="26296">MRASYGGSREFRGFSGIWERTGELLVLIRIRERNCGARKFFCLPAATAVYRYRRLDFLQVVPKLIEAVNHIDGPKAQVQGNRLPAYGFIVPTYSSSRRSQNIEILKLKRKAERLKLTRLITKIAAMLTQDSVTGEELCILNEHLKHLHTDLRVTGSHIVRLLSTTEAQAELDRVVDYNDPATVTSAKLWYRIRQLQESKNPALLVMSTEPVQRTPTRYPTSKNRPHEIR</sequence>
<reference evidence="2" key="2">
    <citation type="submission" date="2021-09" db="EMBL/GenBank/DDBJ databases">
        <authorList>
            <person name="Jia N."/>
            <person name="Wang J."/>
            <person name="Shi W."/>
            <person name="Du L."/>
            <person name="Sun Y."/>
            <person name="Zhan W."/>
            <person name="Jiang J."/>
            <person name="Wang Q."/>
            <person name="Zhang B."/>
            <person name="Ji P."/>
            <person name="Sakyi L.B."/>
            <person name="Cui X."/>
            <person name="Yuan T."/>
            <person name="Jiang B."/>
            <person name="Yang W."/>
            <person name="Lam T.T.-Y."/>
            <person name="Chang Q."/>
            <person name="Ding S."/>
            <person name="Wang X."/>
            <person name="Zhu J."/>
            <person name="Ruan X."/>
            <person name="Zhao L."/>
            <person name="Wei J."/>
            <person name="Que T."/>
            <person name="Du C."/>
            <person name="Cheng J."/>
            <person name="Dai P."/>
            <person name="Han X."/>
            <person name="Huang E."/>
            <person name="Gao Y."/>
            <person name="Liu J."/>
            <person name="Shao H."/>
            <person name="Ye R."/>
            <person name="Li L."/>
            <person name="Wei W."/>
            <person name="Wang X."/>
            <person name="Wang C."/>
            <person name="Huo Q."/>
            <person name="Li W."/>
            <person name="Guo W."/>
            <person name="Chen H."/>
            <person name="Chen S."/>
            <person name="Zhou L."/>
            <person name="Zhou L."/>
            <person name="Ni X."/>
            <person name="Tian J."/>
            <person name="Zhou Y."/>
            <person name="Sheng Y."/>
            <person name="Liu T."/>
            <person name="Pan Y."/>
            <person name="Xia L."/>
            <person name="Li J."/>
            <person name="Zhao F."/>
            <person name="Cao W."/>
        </authorList>
    </citation>
    <scope>NUCLEOTIDE SEQUENCE</scope>
    <source>
        <strain evidence="2">Rsan-2018</strain>
        <tissue evidence="2">Larvae</tissue>
    </source>
</reference>
<organism evidence="2 3">
    <name type="scientific">Rhipicephalus sanguineus</name>
    <name type="common">Brown dog tick</name>
    <name type="synonym">Ixodes sanguineus</name>
    <dbReference type="NCBI Taxonomy" id="34632"/>
    <lineage>
        <taxon>Eukaryota</taxon>
        <taxon>Metazoa</taxon>
        <taxon>Ecdysozoa</taxon>
        <taxon>Arthropoda</taxon>
        <taxon>Chelicerata</taxon>
        <taxon>Arachnida</taxon>
        <taxon>Acari</taxon>
        <taxon>Parasitiformes</taxon>
        <taxon>Ixodida</taxon>
        <taxon>Ixodoidea</taxon>
        <taxon>Ixodidae</taxon>
        <taxon>Rhipicephalinae</taxon>
        <taxon>Rhipicephalus</taxon>
        <taxon>Rhipicephalus</taxon>
    </lineage>
</organism>
<name>A0A9D4PWF4_RHISA</name>
<reference evidence="2" key="1">
    <citation type="journal article" date="2020" name="Cell">
        <title>Large-Scale Comparative Analyses of Tick Genomes Elucidate Their Genetic Diversity and Vector Capacities.</title>
        <authorList>
            <consortium name="Tick Genome and Microbiome Consortium (TIGMIC)"/>
            <person name="Jia N."/>
            <person name="Wang J."/>
            <person name="Shi W."/>
            <person name="Du L."/>
            <person name="Sun Y."/>
            <person name="Zhan W."/>
            <person name="Jiang J.F."/>
            <person name="Wang Q."/>
            <person name="Zhang B."/>
            <person name="Ji P."/>
            <person name="Bell-Sakyi L."/>
            <person name="Cui X.M."/>
            <person name="Yuan T.T."/>
            <person name="Jiang B.G."/>
            <person name="Yang W.F."/>
            <person name="Lam T.T."/>
            <person name="Chang Q.C."/>
            <person name="Ding S.J."/>
            <person name="Wang X.J."/>
            <person name="Zhu J.G."/>
            <person name="Ruan X.D."/>
            <person name="Zhao L."/>
            <person name="Wei J.T."/>
            <person name="Ye R.Z."/>
            <person name="Que T.C."/>
            <person name="Du C.H."/>
            <person name="Zhou Y.H."/>
            <person name="Cheng J.X."/>
            <person name="Dai P.F."/>
            <person name="Guo W.B."/>
            <person name="Han X.H."/>
            <person name="Huang E.J."/>
            <person name="Li L.F."/>
            <person name="Wei W."/>
            <person name="Gao Y.C."/>
            <person name="Liu J.Z."/>
            <person name="Shao H.Z."/>
            <person name="Wang X."/>
            <person name="Wang C.C."/>
            <person name="Yang T.C."/>
            <person name="Huo Q.B."/>
            <person name="Li W."/>
            <person name="Chen H.Y."/>
            <person name="Chen S.E."/>
            <person name="Zhou L.G."/>
            <person name="Ni X.B."/>
            <person name="Tian J.H."/>
            <person name="Sheng Y."/>
            <person name="Liu T."/>
            <person name="Pan Y.S."/>
            <person name="Xia L.Y."/>
            <person name="Li J."/>
            <person name="Zhao F."/>
            <person name="Cao W.C."/>
        </authorList>
    </citation>
    <scope>NUCLEOTIDE SEQUENCE</scope>
    <source>
        <strain evidence="2">Rsan-2018</strain>
    </source>
</reference>
<protein>
    <submittedName>
        <fullName evidence="2">Uncharacterized protein</fullName>
    </submittedName>
</protein>
<dbReference type="AlphaFoldDB" id="A0A9D4PWF4"/>
<comment type="caution">
    <text evidence="2">The sequence shown here is derived from an EMBL/GenBank/DDBJ whole genome shotgun (WGS) entry which is preliminary data.</text>
</comment>
<evidence type="ECO:0000313" key="3">
    <source>
        <dbReference type="Proteomes" id="UP000821837"/>
    </source>
</evidence>
<gene>
    <name evidence="2" type="ORF">HPB52_008926</name>
</gene>
<feature type="compositionally biased region" description="Polar residues" evidence="1">
    <location>
        <begin position="210"/>
        <end position="222"/>
    </location>
</feature>
<feature type="region of interest" description="Disordered" evidence="1">
    <location>
        <begin position="210"/>
        <end position="229"/>
    </location>
</feature>
<evidence type="ECO:0000256" key="1">
    <source>
        <dbReference type="SAM" id="MobiDB-lite"/>
    </source>
</evidence>
<evidence type="ECO:0000313" key="2">
    <source>
        <dbReference type="EMBL" id="KAH7956414.1"/>
    </source>
</evidence>
<dbReference type="VEuPathDB" id="VectorBase:RSAN_027349"/>
<dbReference type="Proteomes" id="UP000821837">
    <property type="component" value="Unassembled WGS sequence"/>
</dbReference>